<evidence type="ECO:0000256" key="6">
    <source>
        <dbReference type="SAM" id="Phobius"/>
    </source>
</evidence>
<dbReference type="Proteomes" id="UP000471298">
    <property type="component" value="Unassembled WGS sequence"/>
</dbReference>
<proteinExistence type="predicted"/>
<feature type="transmembrane region" description="Helical" evidence="6">
    <location>
        <begin position="153"/>
        <end position="173"/>
    </location>
</feature>
<keyword evidence="2 6" id="KW-0812">Transmembrane</keyword>
<dbReference type="Pfam" id="PF04932">
    <property type="entry name" value="Wzy_C"/>
    <property type="match status" value="1"/>
</dbReference>
<feature type="region of interest" description="Disordered" evidence="5">
    <location>
        <begin position="483"/>
        <end position="505"/>
    </location>
</feature>
<accession>A0A6N7EY48</accession>
<feature type="transmembrane region" description="Helical" evidence="6">
    <location>
        <begin position="365"/>
        <end position="384"/>
    </location>
</feature>
<evidence type="ECO:0000313" key="8">
    <source>
        <dbReference type="EMBL" id="MPV86309.1"/>
    </source>
</evidence>
<dbReference type="InterPro" id="IPR007016">
    <property type="entry name" value="O-antigen_ligase-rel_domated"/>
</dbReference>
<evidence type="ECO:0000259" key="7">
    <source>
        <dbReference type="Pfam" id="PF04932"/>
    </source>
</evidence>
<feature type="transmembrane region" description="Helical" evidence="6">
    <location>
        <begin position="209"/>
        <end position="227"/>
    </location>
</feature>
<gene>
    <name evidence="8" type="ORF">GCU85_06140</name>
</gene>
<dbReference type="GO" id="GO:0016020">
    <property type="term" value="C:membrane"/>
    <property type="evidence" value="ECO:0007669"/>
    <property type="project" value="UniProtKB-SubCell"/>
</dbReference>
<dbReference type="PANTHER" id="PTHR37422:SF13">
    <property type="entry name" value="LIPOPOLYSACCHARIDE BIOSYNTHESIS PROTEIN PA4999-RELATED"/>
    <property type="match status" value="1"/>
</dbReference>
<feature type="transmembrane region" description="Helical" evidence="6">
    <location>
        <begin position="49"/>
        <end position="66"/>
    </location>
</feature>
<evidence type="ECO:0000256" key="2">
    <source>
        <dbReference type="ARBA" id="ARBA00022692"/>
    </source>
</evidence>
<comment type="caution">
    <text evidence="8">The sequence shown here is derived from an EMBL/GenBank/DDBJ whole genome shotgun (WGS) entry which is preliminary data.</text>
</comment>
<reference evidence="8 9" key="1">
    <citation type="submission" date="2019-10" db="EMBL/GenBank/DDBJ databases">
        <title>Cardiobacteriales fam. a chemoheterotrophic member of the order Cardiobacteriales, and proposal of Cardiobacteriales fam. nov.</title>
        <authorList>
            <person name="Wang C."/>
        </authorList>
    </citation>
    <scope>NUCLEOTIDE SEQUENCE [LARGE SCALE GENOMIC DNA]</scope>
    <source>
        <strain evidence="8 9">ML27</strain>
    </source>
</reference>
<comment type="subcellular location">
    <subcellularLocation>
        <location evidence="1">Membrane</location>
        <topology evidence="1">Multi-pass membrane protein</topology>
    </subcellularLocation>
</comment>
<name>A0A6N7EY48_9GAMM</name>
<feature type="transmembrane region" description="Helical" evidence="6">
    <location>
        <begin position="126"/>
        <end position="141"/>
    </location>
</feature>
<evidence type="ECO:0000256" key="3">
    <source>
        <dbReference type="ARBA" id="ARBA00022989"/>
    </source>
</evidence>
<feature type="transmembrane region" description="Helical" evidence="6">
    <location>
        <begin position="20"/>
        <end position="43"/>
    </location>
</feature>
<feature type="transmembrane region" description="Helical" evidence="6">
    <location>
        <begin position="179"/>
        <end position="197"/>
    </location>
</feature>
<protein>
    <recommendedName>
        <fullName evidence="7">O-antigen ligase-related domain-containing protein</fullName>
    </recommendedName>
</protein>
<evidence type="ECO:0000313" key="9">
    <source>
        <dbReference type="Proteomes" id="UP000471298"/>
    </source>
</evidence>
<feature type="transmembrane region" description="Helical" evidence="6">
    <location>
        <begin position="233"/>
        <end position="250"/>
    </location>
</feature>
<keyword evidence="9" id="KW-1185">Reference proteome</keyword>
<feature type="domain" description="O-antigen ligase-related" evidence="7">
    <location>
        <begin position="219"/>
        <end position="372"/>
    </location>
</feature>
<feature type="transmembrane region" description="Helical" evidence="6">
    <location>
        <begin position="451"/>
        <end position="471"/>
    </location>
</feature>
<dbReference type="InterPro" id="IPR051533">
    <property type="entry name" value="WaaL-like"/>
</dbReference>
<evidence type="ECO:0000256" key="5">
    <source>
        <dbReference type="SAM" id="MobiDB-lite"/>
    </source>
</evidence>
<dbReference type="EMBL" id="WHNW01000006">
    <property type="protein sequence ID" value="MPV86309.1"/>
    <property type="molecule type" value="Genomic_DNA"/>
</dbReference>
<dbReference type="PANTHER" id="PTHR37422">
    <property type="entry name" value="TEICHURONIC ACID BIOSYNTHESIS PROTEIN TUAE"/>
    <property type="match status" value="1"/>
</dbReference>
<feature type="compositionally biased region" description="Low complexity" evidence="5">
    <location>
        <begin position="487"/>
        <end position="498"/>
    </location>
</feature>
<evidence type="ECO:0000256" key="4">
    <source>
        <dbReference type="ARBA" id="ARBA00023136"/>
    </source>
</evidence>
<dbReference type="AlphaFoldDB" id="A0A6N7EY48"/>
<feature type="transmembrane region" description="Helical" evidence="6">
    <location>
        <begin position="257"/>
        <end position="277"/>
    </location>
</feature>
<sequence>MTLVPHSMPLSPTASVSQKISNWIIPMGVYWLTGLFMMTAIVMKNGSQPIAFLLLLTVFPAFLLQIKGINLKNTNHHPAPWSQTCIPQSCIPQPYRLWTLMFLMPLMTSLPLAVTSQTGMPLDAPARYLAAWIVFIGLAYYSKKNIPLINPCWLLRAASIGVIIPIVWQFPMITSEARVNWGVGHLDSAYIGVALMALSITQLSLDRSLVWRCIGVIGASCALLLIIKTGTRGAWPAIILVCLLQLILLPRRNKPRLLNLFLFIIVLITAFSLSPMIKTRIGQATNDISGYTNDNNRQTSLGIRFDYWQVAMMAFKESPILGVSYPRRGELMQAYIEKNPASRGIGTSGRSSSHNEILQTLSTKGLVGLASLLLLYFVPLVFFIRHYWLAKKQQNSQASQTSQAKAPDSPQSCDQNQRNLRYLSMAGISIVVAFATCGLTEAPLFNVRSATFYGFTLVFLYHAITQINSALSTQQCSISTIDSNKNSATTSSTTTSVSKQEYANA</sequence>
<keyword evidence="4 6" id="KW-0472">Membrane</keyword>
<organism evidence="8 9">
    <name type="scientific">Ostreibacterium oceani</name>
    <dbReference type="NCBI Taxonomy" id="2654998"/>
    <lineage>
        <taxon>Bacteria</taxon>
        <taxon>Pseudomonadati</taxon>
        <taxon>Pseudomonadota</taxon>
        <taxon>Gammaproteobacteria</taxon>
        <taxon>Cardiobacteriales</taxon>
        <taxon>Ostreibacteriaceae</taxon>
        <taxon>Ostreibacterium</taxon>
    </lineage>
</organism>
<evidence type="ECO:0000256" key="1">
    <source>
        <dbReference type="ARBA" id="ARBA00004141"/>
    </source>
</evidence>
<feature type="transmembrane region" description="Helical" evidence="6">
    <location>
        <begin position="422"/>
        <end position="445"/>
    </location>
</feature>
<dbReference type="InParanoid" id="A0A6N7EY48"/>
<keyword evidence="3 6" id="KW-1133">Transmembrane helix</keyword>